<dbReference type="RefSeq" id="WP_167073882.1">
    <property type="nucleotide sequence ID" value="NZ_JAAOZC010000006.1"/>
</dbReference>
<dbReference type="Pfam" id="PF06325">
    <property type="entry name" value="PrmA"/>
    <property type="match status" value="1"/>
</dbReference>
<feature type="binding site" evidence="6">
    <location>
        <position position="239"/>
    </location>
    <ligand>
        <name>S-adenosyl-L-methionine</name>
        <dbReference type="ChEBI" id="CHEBI:59789"/>
    </ligand>
</feature>
<comment type="catalytic activity">
    <reaction evidence="6">
        <text>L-lysyl-[protein] + 3 S-adenosyl-L-methionine = N(6),N(6),N(6)-trimethyl-L-lysyl-[protein] + 3 S-adenosyl-L-homocysteine + 3 H(+)</text>
        <dbReference type="Rhea" id="RHEA:54192"/>
        <dbReference type="Rhea" id="RHEA-COMP:9752"/>
        <dbReference type="Rhea" id="RHEA-COMP:13826"/>
        <dbReference type="ChEBI" id="CHEBI:15378"/>
        <dbReference type="ChEBI" id="CHEBI:29969"/>
        <dbReference type="ChEBI" id="CHEBI:57856"/>
        <dbReference type="ChEBI" id="CHEBI:59789"/>
        <dbReference type="ChEBI" id="CHEBI:61961"/>
    </reaction>
</comment>
<feature type="binding site" evidence="6">
    <location>
        <position position="144"/>
    </location>
    <ligand>
        <name>S-adenosyl-L-methionine</name>
        <dbReference type="ChEBI" id="CHEBI:59789"/>
    </ligand>
</feature>
<protein>
    <recommendedName>
        <fullName evidence="6">Ribosomal protein L11 methyltransferase</fullName>
        <shortName evidence="6">L11 Mtase</shortName>
        <ecNumber evidence="6">2.1.1.-</ecNumber>
    </recommendedName>
</protein>
<keyword evidence="5 6" id="KW-0949">S-adenosyl-L-methionine</keyword>
<keyword evidence="4 6" id="KW-0808">Transferase</keyword>
<keyword evidence="8" id="KW-0687">Ribonucleoprotein</keyword>
<keyword evidence="7" id="KW-0812">Transmembrane</keyword>
<accession>A0ABX0TUY1</accession>
<keyword evidence="3 6" id="KW-0489">Methyltransferase</keyword>
<dbReference type="EC" id="2.1.1.-" evidence="6"/>
<evidence type="ECO:0000256" key="5">
    <source>
        <dbReference type="ARBA" id="ARBA00022691"/>
    </source>
</evidence>
<gene>
    <name evidence="6" type="primary">prmA</name>
    <name evidence="8" type="ORF">FHS31_002462</name>
</gene>
<dbReference type="InterPro" id="IPR029063">
    <property type="entry name" value="SAM-dependent_MTases_sf"/>
</dbReference>
<evidence type="ECO:0000256" key="2">
    <source>
        <dbReference type="ARBA" id="ARBA00022490"/>
    </source>
</evidence>
<comment type="caution">
    <text evidence="8">The sequence shown here is derived from an EMBL/GenBank/DDBJ whole genome shotgun (WGS) entry which is preliminary data.</text>
</comment>
<dbReference type="EMBL" id="JAAOZC010000006">
    <property type="protein sequence ID" value="NIJ08838.1"/>
    <property type="molecule type" value="Genomic_DNA"/>
</dbReference>
<keyword evidence="7" id="KW-0472">Membrane</keyword>
<evidence type="ECO:0000313" key="9">
    <source>
        <dbReference type="Proteomes" id="UP000727456"/>
    </source>
</evidence>
<dbReference type="GO" id="GO:0005840">
    <property type="term" value="C:ribosome"/>
    <property type="evidence" value="ECO:0007669"/>
    <property type="project" value="UniProtKB-KW"/>
</dbReference>
<name>A0ABX0TUY1_9SPHN</name>
<comment type="function">
    <text evidence="6">Methylates ribosomal protein L11.</text>
</comment>
<comment type="similarity">
    <text evidence="1 6">Belongs to the methyltransferase superfamily. PrmA family.</text>
</comment>
<feature type="binding site" evidence="6">
    <location>
        <position position="191"/>
    </location>
    <ligand>
        <name>S-adenosyl-L-methionine</name>
        <dbReference type="ChEBI" id="CHEBI:59789"/>
    </ligand>
</feature>
<dbReference type="Proteomes" id="UP000727456">
    <property type="component" value="Unassembled WGS sequence"/>
</dbReference>
<evidence type="ECO:0000256" key="4">
    <source>
        <dbReference type="ARBA" id="ARBA00022679"/>
    </source>
</evidence>
<feature type="binding site" evidence="6">
    <location>
        <position position="168"/>
    </location>
    <ligand>
        <name>S-adenosyl-L-methionine</name>
        <dbReference type="ChEBI" id="CHEBI:59789"/>
    </ligand>
</feature>
<sequence length="304" mass="32093">MSAEWQPQASESWKISFTCTKQEAEAITGEVPALEAFDPPPLLVANEPDPARPDDWRIEAYVEGPPSDALIATLKTLAPGGGEPVIERIEDADWVTISQAYLEPLRIGRFHVHTAAHSDGIPADAIRFQIEASRAFGTGHHETTTGCLEMLDRLEREGADFANIADIGAGTGLLAFASRALWPRAQILAADIDPISIAVTAENMAVNGIPADSITLAVADGVAAPAIADQAPFDLLIANILAGPLIALAPSFAAVIAPGATIILAGLLATQERAVLEAFAAYGLDIRARLQHGDWPILALRRAP</sequence>
<reference evidence="8 9" key="1">
    <citation type="submission" date="2020-03" db="EMBL/GenBank/DDBJ databases">
        <title>Genomic Encyclopedia of Type Strains, Phase III (KMG-III): the genomes of soil and plant-associated and newly described type strains.</title>
        <authorList>
            <person name="Whitman W."/>
        </authorList>
    </citation>
    <scope>NUCLEOTIDE SEQUENCE [LARGE SCALE GENOMIC DNA]</scope>
    <source>
        <strain evidence="8 9">CECT 8804</strain>
    </source>
</reference>
<dbReference type="InterPro" id="IPR050078">
    <property type="entry name" value="Ribosomal_L11_MeTrfase_PrmA"/>
</dbReference>
<evidence type="ECO:0000256" key="1">
    <source>
        <dbReference type="ARBA" id="ARBA00009741"/>
    </source>
</evidence>
<proteinExistence type="inferred from homology"/>
<dbReference type="SUPFAM" id="SSF53335">
    <property type="entry name" value="S-adenosyl-L-methionine-dependent methyltransferases"/>
    <property type="match status" value="1"/>
</dbReference>
<dbReference type="GO" id="GO:0008168">
    <property type="term" value="F:methyltransferase activity"/>
    <property type="evidence" value="ECO:0007669"/>
    <property type="project" value="UniProtKB-KW"/>
</dbReference>
<dbReference type="InterPro" id="IPR004498">
    <property type="entry name" value="Ribosomal_PrmA_MeTrfase"/>
</dbReference>
<dbReference type="CDD" id="cd02440">
    <property type="entry name" value="AdoMet_MTases"/>
    <property type="match status" value="1"/>
</dbReference>
<comment type="subcellular location">
    <subcellularLocation>
        <location evidence="6">Cytoplasm</location>
    </subcellularLocation>
</comment>
<keyword evidence="9" id="KW-1185">Reference proteome</keyword>
<dbReference type="GO" id="GO:0032259">
    <property type="term" value="P:methylation"/>
    <property type="evidence" value="ECO:0007669"/>
    <property type="project" value="UniProtKB-KW"/>
</dbReference>
<dbReference type="HAMAP" id="MF_00735">
    <property type="entry name" value="Methyltr_PrmA"/>
    <property type="match status" value="1"/>
</dbReference>
<dbReference type="Gene3D" id="3.40.50.150">
    <property type="entry name" value="Vaccinia Virus protein VP39"/>
    <property type="match status" value="1"/>
</dbReference>
<evidence type="ECO:0000256" key="6">
    <source>
        <dbReference type="HAMAP-Rule" id="MF_00735"/>
    </source>
</evidence>
<feature type="transmembrane region" description="Helical" evidence="7">
    <location>
        <begin position="245"/>
        <end position="269"/>
    </location>
</feature>
<organism evidence="8 9">
    <name type="scientific">Sphingomonas vulcanisoli</name>
    <dbReference type="NCBI Taxonomy" id="1658060"/>
    <lineage>
        <taxon>Bacteria</taxon>
        <taxon>Pseudomonadati</taxon>
        <taxon>Pseudomonadota</taxon>
        <taxon>Alphaproteobacteria</taxon>
        <taxon>Sphingomonadales</taxon>
        <taxon>Sphingomonadaceae</taxon>
        <taxon>Sphingomonas</taxon>
    </lineage>
</organism>
<keyword evidence="2 6" id="KW-0963">Cytoplasm</keyword>
<evidence type="ECO:0000256" key="3">
    <source>
        <dbReference type="ARBA" id="ARBA00022603"/>
    </source>
</evidence>
<keyword evidence="7" id="KW-1133">Transmembrane helix</keyword>
<evidence type="ECO:0000313" key="8">
    <source>
        <dbReference type="EMBL" id="NIJ08838.1"/>
    </source>
</evidence>
<evidence type="ECO:0000256" key="7">
    <source>
        <dbReference type="SAM" id="Phobius"/>
    </source>
</evidence>
<keyword evidence="8" id="KW-0689">Ribosomal protein</keyword>
<dbReference type="PANTHER" id="PTHR43648:SF1">
    <property type="entry name" value="ELECTRON TRANSFER FLAVOPROTEIN BETA SUBUNIT LYSINE METHYLTRANSFERASE"/>
    <property type="match status" value="1"/>
</dbReference>
<dbReference type="PANTHER" id="PTHR43648">
    <property type="entry name" value="ELECTRON TRANSFER FLAVOPROTEIN BETA SUBUNIT LYSINE METHYLTRANSFERASE"/>
    <property type="match status" value="1"/>
</dbReference>